<dbReference type="Proteomes" id="UP001239795">
    <property type="component" value="Unassembled WGS sequence"/>
</dbReference>
<name>A0AAI9XID6_9PEZI</name>
<reference evidence="1 2" key="1">
    <citation type="submission" date="2016-10" db="EMBL/GenBank/DDBJ databases">
        <title>The genome sequence of Colletotrichum fioriniae PJ7.</title>
        <authorList>
            <person name="Baroncelli R."/>
        </authorList>
    </citation>
    <scope>NUCLEOTIDE SEQUENCE [LARGE SCALE GENOMIC DNA]</scope>
    <source>
        <strain evidence="1">Col 31</strain>
    </source>
</reference>
<dbReference type="EMBL" id="MLGG01000068">
    <property type="protein sequence ID" value="KAK1448846.1"/>
    <property type="molecule type" value="Genomic_DNA"/>
</dbReference>
<accession>A0AAI9XID6</accession>
<organism evidence="1 2">
    <name type="scientific">Colletotrichum melonis</name>
    <dbReference type="NCBI Taxonomy" id="1209925"/>
    <lineage>
        <taxon>Eukaryota</taxon>
        <taxon>Fungi</taxon>
        <taxon>Dikarya</taxon>
        <taxon>Ascomycota</taxon>
        <taxon>Pezizomycotina</taxon>
        <taxon>Sordariomycetes</taxon>
        <taxon>Hypocreomycetidae</taxon>
        <taxon>Glomerellales</taxon>
        <taxon>Glomerellaceae</taxon>
        <taxon>Colletotrichum</taxon>
        <taxon>Colletotrichum acutatum species complex</taxon>
    </lineage>
</organism>
<sequence length="37" mass="4555">MKLFCDGLANVSRERRKVEQWELHFRWRMPFFLEAAG</sequence>
<proteinExistence type="predicted"/>
<evidence type="ECO:0000313" key="1">
    <source>
        <dbReference type="EMBL" id="KAK1448846.1"/>
    </source>
</evidence>
<dbReference type="AlphaFoldDB" id="A0AAI9XID6"/>
<keyword evidence="2" id="KW-1185">Reference proteome</keyword>
<protein>
    <submittedName>
        <fullName evidence="1">Uncharacterized protein</fullName>
    </submittedName>
</protein>
<comment type="caution">
    <text evidence="1">The sequence shown here is derived from an EMBL/GenBank/DDBJ whole genome shotgun (WGS) entry which is preliminary data.</text>
</comment>
<gene>
    <name evidence="1" type="ORF">CMEL01_08161</name>
</gene>
<evidence type="ECO:0000313" key="2">
    <source>
        <dbReference type="Proteomes" id="UP001239795"/>
    </source>
</evidence>